<keyword evidence="2" id="KW-1185">Reference proteome</keyword>
<protein>
    <submittedName>
        <fullName evidence="1">Uncharacterized protein</fullName>
    </submittedName>
</protein>
<accession>A0A016S877</accession>
<reference evidence="2" key="1">
    <citation type="journal article" date="2015" name="Nat. Genet.">
        <title>The genome and transcriptome of the zoonotic hookworm Ancylostoma ceylanicum identify infection-specific gene families.</title>
        <authorList>
            <person name="Schwarz E.M."/>
            <person name="Hu Y."/>
            <person name="Antoshechkin I."/>
            <person name="Miller M.M."/>
            <person name="Sternberg P.W."/>
            <person name="Aroian R.V."/>
        </authorList>
    </citation>
    <scope>NUCLEOTIDE SEQUENCE</scope>
    <source>
        <strain evidence="2">HY135</strain>
    </source>
</reference>
<comment type="caution">
    <text evidence="1">The sequence shown here is derived from an EMBL/GenBank/DDBJ whole genome shotgun (WGS) entry which is preliminary data.</text>
</comment>
<sequence>MSADKSWDRGAALSLSAARIQRGMQGRDTEENRAAVPTLVCGHLELTICEIPYLLYPCRWPNLTGQMWLAAATPPYVLCH</sequence>
<proteinExistence type="predicted"/>
<evidence type="ECO:0000313" key="2">
    <source>
        <dbReference type="Proteomes" id="UP000024635"/>
    </source>
</evidence>
<dbReference type="AlphaFoldDB" id="A0A016S877"/>
<organism evidence="1 2">
    <name type="scientific">Ancylostoma ceylanicum</name>
    <dbReference type="NCBI Taxonomy" id="53326"/>
    <lineage>
        <taxon>Eukaryota</taxon>
        <taxon>Metazoa</taxon>
        <taxon>Ecdysozoa</taxon>
        <taxon>Nematoda</taxon>
        <taxon>Chromadorea</taxon>
        <taxon>Rhabditida</taxon>
        <taxon>Rhabditina</taxon>
        <taxon>Rhabditomorpha</taxon>
        <taxon>Strongyloidea</taxon>
        <taxon>Ancylostomatidae</taxon>
        <taxon>Ancylostomatinae</taxon>
        <taxon>Ancylostoma</taxon>
    </lineage>
</organism>
<evidence type="ECO:0000313" key="1">
    <source>
        <dbReference type="EMBL" id="EYB86865.1"/>
    </source>
</evidence>
<name>A0A016S877_9BILA</name>
<dbReference type="EMBL" id="JARK01001608">
    <property type="protein sequence ID" value="EYB86865.1"/>
    <property type="molecule type" value="Genomic_DNA"/>
</dbReference>
<gene>
    <name evidence="1" type="primary">Acey_s0272.g941</name>
    <name evidence="1" type="ORF">Y032_0272g941</name>
</gene>
<dbReference type="Proteomes" id="UP000024635">
    <property type="component" value="Unassembled WGS sequence"/>
</dbReference>